<dbReference type="STRING" id="877455.Metbo_1498"/>
<dbReference type="FunFam" id="3.40.50.300:FF:001119">
    <property type="entry name" value="Iron-sulfur cluster carrier protein"/>
    <property type="match status" value="1"/>
</dbReference>
<dbReference type="Proteomes" id="UP000007490">
    <property type="component" value="Chromosome"/>
</dbReference>
<evidence type="ECO:0000256" key="2">
    <source>
        <dbReference type="ARBA" id="ARBA00022741"/>
    </source>
</evidence>
<dbReference type="KEGG" id="mel:Metbo_1498"/>
<dbReference type="OrthoDB" id="8297at2157"/>
<dbReference type="RefSeq" id="WP_013645081.1">
    <property type="nucleotide sequence ID" value="NC_015216.1"/>
</dbReference>
<evidence type="ECO:0000256" key="8">
    <source>
        <dbReference type="HAMAP-Rule" id="MF_02040"/>
    </source>
</evidence>
<dbReference type="InterPro" id="IPR000808">
    <property type="entry name" value="Mrp-like_CS"/>
</dbReference>
<gene>
    <name evidence="9" type="ordered locus">Metbo_1498</name>
</gene>
<reference evidence="9 10" key="2">
    <citation type="journal article" date="2014" name="Int. J. Syst. Evol. Microbiol.">
        <title>Methanobacterium paludis sp. nov. and a novel strain of Methanobacterium lacus isolated from northern peatlands.</title>
        <authorList>
            <person name="Cadillo-Quiroz H."/>
            <person name="Brauer S.L."/>
            <person name="Goodson N."/>
            <person name="Yavitt J.B."/>
            <person name="Zinder S.H."/>
        </authorList>
    </citation>
    <scope>NUCLEOTIDE SEQUENCE [LARGE SCALE GENOMIC DNA]</scope>
    <source>
        <strain evidence="9 10">AL-21</strain>
    </source>
</reference>
<dbReference type="PROSITE" id="PS01215">
    <property type="entry name" value="MRP"/>
    <property type="match status" value="1"/>
</dbReference>
<evidence type="ECO:0000313" key="10">
    <source>
        <dbReference type="Proteomes" id="UP000007490"/>
    </source>
</evidence>
<dbReference type="HAMAP" id="MF_02040">
    <property type="entry name" value="Mrp_NBP35"/>
    <property type="match status" value="1"/>
</dbReference>
<dbReference type="AlphaFoldDB" id="F0T8H9"/>
<evidence type="ECO:0000256" key="3">
    <source>
        <dbReference type="ARBA" id="ARBA00022840"/>
    </source>
</evidence>
<evidence type="ECO:0000256" key="5">
    <source>
        <dbReference type="ARBA" id="ARBA00023014"/>
    </source>
</evidence>
<proteinExistence type="inferred from homology"/>
<dbReference type="GO" id="GO:0140663">
    <property type="term" value="F:ATP-dependent FeS chaperone activity"/>
    <property type="evidence" value="ECO:0007669"/>
    <property type="project" value="InterPro"/>
</dbReference>
<accession>F0T8H9</accession>
<evidence type="ECO:0000256" key="4">
    <source>
        <dbReference type="ARBA" id="ARBA00023004"/>
    </source>
</evidence>
<dbReference type="GO" id="GO:0016226">
    <property type="term" value="P:iron-sulfur cluster assembly"/>
    <property type="evidence" value="ECO:0007669"/>
    <property type="project" value="InterPro"/>
</dbReference>
<dbReference type="InterPro" id="IPR027417">
    <property type="entry name" value="P-loop_NTPase"/>
</dbReference>
<keyword evidence="5 8" id="KW-0411">Iron-sulfur</keyword>
<dbReference type="SUPFAM" id="SSF52540">
    <property type="entry name" value="P-loop containing nucleoside triphosphate hydrolases"/>
    <property type="match status" value="1"/>
</dbReference>
<comment type="function">
    <text evidence="6 8">Binds and transfers iron-sulfur (Fe-S) clusters to target apoproteins. Can hydrolyze ATP.</text>
</comment>
<dbReference type="GO" id="GO:0051536">
    <property type="term" value="F:iron-sulfur cluster binding"/>
    <property type="evidence" value="ECO:0007669"/>
    <property type="project" value="UniProtKB-UniRule"/>
</dbReference>
<dbReference type="Pfam" id="PF10609">
    <property type="entry name" value="ParA"/>
    <property type="match status" value="1"/>
</dbReference>
<dbReference type="GO" id="GO:0016887">
    <property type="term" value="F:ATP hydrolysis activity"/>
    <property type="evidence" value="ECO:0007669"/>
    <property type="project" value="UniProtKB-UniRule"/>
</dbReference>
<feature type="binding site" evidence="8">
    <location>
        <begin position="43"/>
        <end position="50"/>
    </location>
    <ligand>
        <name>ATP</name>
        <dbReference type="ChEBI" id="CHEBI:30616"/>
    </ligand>
</feature>
<keyword evidence="1 8" id="KW-0479">Metal-binding</keyword>
<keyword evidence="3 8" id="KW-0067">ATP-binding</keyword>
<comment type="similarity">
    <text evidence="8">Belongs to the Mrp/NBP35 ATP-binding proteins family.</text>
</comment>
<evidence type="ECO:0000256" key="1">
    <source>
        <dbReference type="ARBA" id="ARBA00022723"/>
    </source>
</evidence>
<sequence>MATEEKELKYSAEEEHKIKLMQQEVDIVRRMSKIKHKIAVMSGKGGVGKSTIAVNLAAAFAKKGYKTGIMDVDIHGPNVPMMLGVEGKHLIFTSDGIQPVETEGIKIMSVGFFLDSLDSPVIWRGPKKTGVIKQFLSEVNWGDLDVLIIDNPPGTGDEPLTILQSVPLDGVVLVTTPQAVVQEDVRKGINLVLDSKVPIIGIVENMSGFICPHCNEEVPIFGSGNTEEMAKKMDVHFLGKLPLNVETPVSSDTGTPIVIKDPNSDIAIKISEIANYIEKTVIKKK</sequence>
<dbReference type="GO" id="GO:0005524">
    <property type="term" value="F:ATP binding"/>
    <property type="evidence" value="ECO:0007669"/>
    <property type="project" value="UniProtKB-UniRule"/>
</dbReference>
<dbReference type="PANTHER" id="PTHR23264:SF19">
    <property type="entry name" value="CYTOSOLIC FE-S CLUSTER ASSEMBLY FACTOR NUBP2"/>
    <property type="match status" value="1"/>
</dbReference>
<evidence type="ECO:0000256" key="6">
    <source>
        <dbReference type="ARBA" id="ARBA00058094"/>
    </source>
</evidence>
<dbReference type="eggNOG" id="arCOG00585">
    <property type="taxonomic scope" value="Archaea"/>
</dbReference>
<dbReference type="PANTHER" id="PTHR23264">
    <property type="entry name" value="NUCLEOTIDE-BINDING PROTEIN NBP35 YEAST -RELATED"/>
    <property type="match status" value="1"/>
</dbReference>
<reference evidence="10" key="1">
    <citation type="submission" date="2011-02" db="EMBL/GenBank/DDBJ databases">
        <title>Complete sequence of Methanobacterium sp. AL-21.</title>
        <authorList>
            <consortium name="US DOE Joint Genome Institute"/>
            <person name="Lucas S."/>
            <person name="Copeland A."/>
            <person name="Lapidus A."/>
            <person name="Cheng J.-F."/>
            <person name="Goodwin L."/>
            <person name="Pitluck S."/>
            <person name="Chertkov O."/>
            <person name="Detter J.C."/>
            <person name="Han C."/>
            <person name="Tapia R."/>
            <person name="Land M."/>
            <person name="Hauser L."/>
            <person name="Kyrpides N."/>
            <person name="Ivanova N."/>
            <person name="Mikhailova N."/>
            <person name="Pagani I."/>
            <person name="Cadillo-Quiroz H."/>
            <person name="Imachi H."/>
            <person name="Zinder S."/>
            <person name="Liu W."/>
            <person name="Woyke T."/>
        </authorList>
    </citation>
    <scope>NUCLEOTIDE SEQUENCE [LARGE SCALE GENOMIC DNA]</scope>
    <source>
        <strain evidence="10">AL-21</strain>
    </source>
</reference>
<dbReference type="CDD" id="cd02037">
    <property type="entry name" value="Mrp_NBP35"/>
    <property type="match status" value="1"/>
</dbReference>
<dbReference type="InterPro" id="IPR033756">
    <property type="entry name" value="YlxH/NBP35"/>
</dbReference>
<dbReference type="GeneID" id="10277949"/>
<dbReference type="InterPro" id="IPR019591">
    <property type="entry name" value="Mrp/NBP35_ATP-bd"/>
</dbReference>
<evidence type="ECO:0000313" key="9">
    <source>
        <dbReference type="EMBL" id="ADZ09730.1"/>
    </source>
</evidence>
<comment type="subunit">
    <text evidence="8">Homodimer.</text>
</comment>
<keyword evidence="4 8" id="KW-0408">Iron</keyword>
<keyword evidence="10" id="KW-1185">Reference proteome</keyword>
<dbReference type="Gene3D" id="3.40.50.300">
    <property type="entry name" value="P-loop containing nucleotide triphosphate hydrolases"/>
    <property type="match status" value="1"/>
</dbReference>
<keyword evidence="8" id="KW-0378">Hydrolase</keyword>
<dbReference type="GO" id="GO:0005829">
    <property type="term" value="C:cytosol"/>
    <property type="evidence" value="ECO:0007669"/>
    <property type="project" value="TreeGrafter"/>
</dbReference>
<protein>
    <recommendedName>
        <fullName evidence="7 8">Iron-sulfur cluster carrier protein</fullName>
    </recommendedName>
</protein>
<keyword evidence="2 8" id="KW-0547">Nucleotide-binding</keyword>
<organism evidence="9 10">
    <name type="scientific">Methanobacterium lacus (strain AL-21)</name>
    <dbReference type="NCBI Taxonomy" id="877455"/>
    <lineage>
        <taxon>Archaea</taxon>
        <taxon>Methanobacteriati</taxon>
        <taxon>Methanobacteriota</taxon>
        <taxon>Methanomada group</taxon>
        <taxon>Methanobacteria</taxon>
        <taxon>Methanobacteriales</taxon>
        <taxon>Methanobacteriaceae</taxon>
        <taxon>Methanobacterium</taxon>
    </lineage>
</organism>
<name>F0T8H9_METLA</name>
<evidence type="ECO:0000256" key="7">
    <source>
        <dbReference type="ARBA" id="ARBA00074706"/>
    </source>
</evidence>
<dbReference type="GO" id="GO:0046872">
    <property type="term" value="F:metal ion binding"/>
    <property type="evidence" value="ECO:0007669"/>
    <property type="project" value="UniProtKB-KW"/>
</dbReference>
<dbReference type="HOGENOM" id="CLU_024839_0_1_2"/>
<dbReference type="EMBL" id="CP002551">
    <property type="protein sequence ID" value="ADZ09730.1"/>
    <property type="molecule type" value="Genomic_DNA"/>
</dbReference>